<dbReference type="RefSeq" id="WP_021169957.1">
    <property type="nucleotide sequence ID" value="NZ_CTRP01000014.1"/>
</dbReference>
<dbReference type="PANTHER" id="PTHR39160:SF4">
    <property type="entry name" value="RESUSCITATION-PROMOTING FACTOR RPFB"/>
    <property type="match status" value="1"/>
</dbReference>
<dbReference type="GO" id="GO:0019867">
    <property type="term" value="C:outer membrane"/>
    <property type="evidence" value="ECO:0007669"/>
    <property type="project" value="InterPro"/>
</dbReference>
<dbReference type="GO" id="GO:0004553">
    <property type="term" value="F:hydrolase activity, hydrolyzing O-glycosyl compounds"/>
    <property type="evidence" value="ECO:0007669"/>
    <property type="project" value="InterPro"/>
</dbReference>
<gene>
    <name evidence="4" type="ORF">SpAn4DRAFT_0416</name>
</gene>
<dbReference type="Proteomes" id="UP000049855">
    <property type="component" value="Unassembled WGS sequence"/>
</dbReference>
<feature type="domain" description="3D" evidence="3">
    <location>
        <begin position="202"/>
        <end position="262"/>
    </location>
</feature>
<reference evidence="5" key="1">
    <citation type="submission" date="2015-03" db="EMBL/GenBank/DDBJ databases">
        <authorList>
            <person name="Nijsse Bart"/>
        </authorList>
    </citation>
    <scope>NUCLEOTIDE SEQUENCE [LARGE SCALE GENOMIC DNA]</scope>
</reference>
<dbReference type="PANTHER" id="PTHR39160">
    <property type="entry name" value="CELL WALL-BINDING PROTEIN YOCH"/>
    <property type="match status" value="1"/>
</dbReference>
<dbReference type="InterPro" id="IPR051933">
    <property type="entry name" value="Resuscitation_pf_RpfB"/>
</dbReference>
<protein>
    <submittedName>
        <fullName evidence="4">Cell wall-binding protein</fullName>
    </submittedName>
</protein>
<evidence type="ECO:0000256" key="2">
    <source>
        <dbReference type="SAM" id="SignalP"/>
    </source>
</evidence>
<name>A0A0U1L524_9FIRM</name>
<proteinExistence type="predicted"/>
<dbReference type="CDD" id="cd14667">
    <property type="entry name" value="3D_containing_proteins"/>
    <property type="match status" value="1"/>
</dbReference>
<dbReference type="AlphaFoldDB" id="A0A0U1L524"/>
<dbReference type="Gene3D" id="2.40.40.10">
    <property type="entry name" value="RlpA-like domain"/>
    <property type="match status" value="1"/>
</dbReference>
<sequence length="262" mass="28337">MKKKVVAILFLVFAMPLFSSAMPRAEAAVWDNKLAEVVTGTSTADQIQALLKLRETLKQEDKQVLWGTLAKTAIEHTGKADMVNTLTALSQQLSTQDQAVAKANLVKAVETAVRSKVDETVKEAVTNRLAGYQDEVALLSTLFNSNNSLTPKAVQNNNSLAGAPQNYSKLINMTATAYGPGPIDNGKWNDLTYVGGKVKKGVVAVDPAVIPMGTKLWVEGYGQAIAEDQGRAIKGNRIDLAFNTRQEALDYGIQNVKVYVLK</sequence>
<accession>A0A0U1L524</accession>
<evidence type="ECO:0000313" key="5">
    <source>
        <dbReference type="Proteomes" id="UP000049855"/>
    </source>
</evidence>
<dbReference type="EMBL" id="CTRP01000014">
    <property type="protein sequence ID" value="CQR73954.1"/>
    <property type="molecule type" value="Genomic_DNA"/>
</dbReference>
<dbReference type="InterPro" id="IPR059180">
    <property type="entry name" value="3D_YorM"/>
</dbReference>
<dbReference type="InterPro" id="IPR036908">
    <property type="entry name" value="RlpA-like_sf"/>
</dbReference>
<feature type="chain" id="PRO_5039341864" evidence="2">
    <location>
        <begin position="22"/>
        <end position="262"/>
    </location>
</feature>
<dbReference type="GO" id="GO:0009254">
    <property type="term" value="P:peptidoglycan turnover"/>
    <property type="evidence" value="ECO:0007669"/>
    <property type="project" value="InterPro"/>
</dbReference>
<evidence type="ECO:0000259" key="3">
    <source>
        <dbReference type="Pfam" id="PF06725"/>
    </source>
</evidence>
<dbReference type="InterPro" id="IPR010611">
    <property type="entry name" value="3D_dom"/>
</dbReference>
<dbReference type="Pfam" id="PF06725">
    <property type="entry name" value="3D"/>
    <property type="match status" value="1"/>
</dbReference>
<evidence type="ECO:0000313" key="4">
    <source>
        <dbReference type="EMBL" id="CQR73954.1"/>
    </source>
</evidence>
<keyword evidence="5" id="KW-1185">Reference proteome</keyword>
<organism evidence="4 5">
    <name type="scientific">Sporomusa ovata</name>
    <dbReference type="NCBI Taxonomy" id="2378"/>
    <lineage>
        <taxon>Bacteria</taxon>
        <taxon>Bacillati</taxon>
        <taxon>Bacillota</taxon>
        <taxon>Negativicutes</taxon>
        <taxon>Selenomonadales</taxon>
        <taxon>Sporomusaceae</taxon>
        <taxon>Sporomusa</taxon>
    </lineage>
</organism>
<dbReference type="SUPFAM" id="SSF50685">
    <property type="entry name" value="Barwin-like endoglucanases"/>
    <property type="match status" value="1"/>
</dbReference>
<feature type="signal peptide" evidence="2">
    <location>
        <begin position="1"/>
        <end position="21"/>
    </location>
</feature>
<keyword evidence="1 2" id="KW-0732">Signal</keyword>
<evidence type="ECO:0000256" key="1">
    <source>
        <dbReference type="ARBA" id="ARBA00022729"/>
    </source>
</evidence>